<protein>
    <recommendedName>
        <fullName evidence="6">Sulfotransferase domain-containing protein</fullName>
    </recommendedName>
</protein>
<dbReference type="SUPFAM" id="SSF52540">
    <property type="entry name" value="P-loop containing nucleoside triphosphate hydrolases"/>
    <property type="match status" value="1"/>
</dbReference>
<reference evidence="4" key="1">
    <citation type="submission" date="2023-10" db="EMBL/GenBank/DDBJ databases">
        <authorList>
            <person name="Chen Y."/>
            <person name="Shah S."/>
            <person name="Dougan E. K."/>
            <person name="Thang M."/>
            <person name="Chan C."/>
        </authorList>
    </citation>
    <scope>NUCLEOTIDE SEQUENCE [LARGE SCALE GENOMIC DNA]</scope>
</reference>
<evidence type="ECO:0000256" key="2">
    <source>
        <dbReference type="SAM" id="MobiDB-lite"/>
    </source>
</evidence>
<sequence length="479" mass="52039">MRGLWLIGLVVLLTAAASVVSFLSQGRTPAAVLCQGGAAKEQELREENERIRAELARLQRQAEGATLAAAVPAAGARAGSRAEAALGLVIQLKGLLSGPGAAQYQSALGQLEAQARADVAAAQSESTAAGAETPVSEGVAQARADAAAAQRESTAAAGTGGPTTVRETGAGPPEGAGVEAPVSEGVALDSPFGLESAKILPHLKTDLRGVYFLKTPKSAGTSFKKDLWWSYFNFVSPGTVWVIEEGCYGWHTDGKDTIPTDSVMTMVRNPRDHVLSQYFHCKREKHPELPDTFQQWVRNWTVMRASGEALGLMKPDIRRHQWVNQAKAGVPFKCYVPIDMQCRHLTCNVLFNVSQQSDVDGAVRNMESAWFVGITEAYHESFCLFLAKVYVSQPLPHSCNCRNVSAWGSMHMTHDAHGTVKHTVKDYTDDFFLEVDALIAGDIALYKAARARFLREVEEVERLRGVQILCDDTRKRVFE</sequence>
<feature type="signal peptide" evidence="3">
    <location>
        <begin position="1"/>
        <end position="21"/>
    </location>
</feature>
<dbReference type="EMBL" id="CAUYUJ010020149">
    <property type="protein sequence ID" value="CAK0896166.1"/>
    <property type="molecule type" value="Genomic_DNA"/>
</dbReference>
<evidence type="ECO:0008006" key="6">
    <source>
        <dbReference type="Google" id="ProtNLM"/>
    </source>
</evidence>
<evidence type="ECO:0000256" key="3">
    <source>
        <dbReference type="SAM" id="SignalP"/>
    </source>
</evidence>
<gene>
    <name evidence="4" type="ORF">PCOR1329_LOCUS74710</name>
</gene>
<feature type="compositionally biased region" description="Low complexity" evidence="2">
    <location>
        <begin position="169"/>
        <end position="180"/>
    </location>
</feature>
<keyword evidence="5" id="KW-1185">Reference proteome</keyword>
<name>A0ABN9XD76_9DINO</name>
<evidence type="ECO:0000313" key="4">
    <source>
        <dbReference type="EMBL" id="CAK0896166.1"/>
    </source>
</evidence>
<keyword evidence="1" id="KW-0175">Coiled coil</keyword>
<comment type="caution">
    <text evidence="4">The sequence shown here is derived from an EMBL/GenBank/DDBJ whole genome shotgun (WGS) entry which is preliminary data.</text>
</comment>
<dbReference type="Proteomes" id="UP001189429">
    <property type="component" value="Unassembled WGS sequence"/>
</dbReference>
<dbReference type="InterPro" id="IPR027417">
    <property type="entry name" value="P-loop_NTPase"/>
</dbReference>
<dbReference type="Gene3D" id="3.40.50.300">
    <property type="entry name" value="P-loop containing nucleotide triphosphate hydrolases"/>
    <property type="match status" value="1"/>
</dbReference>
<organism evidence="4 5">
    <name type="scientific">Prorocentrum cordatum</name>
    <dbReference type="NCBI Taxonomy" id="2364126"/>
    <lineage>
        <taxon>Eukaryota</taxon>
        <taxon>Sar</taxon>
        <taxon>Alveolata</taxon>
        <taxon>Dinophyceae</taxon>
        <taxon>Prorocentrales</taxon>
        <taxon>Prorocentraceae</taxon>
        <taxon>Prorocentrum</taxon>
    </lineage>
</organism>
<keyword evidence="3" id="KW-0732">Signal</keyword>
<evidence type="ECO:0000256" key="1">
    <source>
        <dbReference type="SAM" id="Coils"/>
    </source>
</evidence>
<proteinExistence type="predicted"/>
<evidence type="ECO:0000313" key="5">
    <source>
        <dbReference type="Proteomes" id="UP001189429"/>
    </source>
</evidence>
<accession>A0ABN9XD76</accession>
<feature type="chain" id="PRO_5046845799" description="Sulfotransferase domain-containing protein" evidence="3">
    <location>
        <begin position="22"/>
        <end position="479"/>
    </location>
</feature>
<feature type="compositionally biased region" description="Low complexity" evidence="2">
    <location>
        <begin position="146"/>
        <end position="157"/>
    </location>
</feature>
<feature type="coiled-coil region" evidence="1">
    <location>
        <begin position="41"/>
        <end position="68"/>
    </location>
</feature>
<feature type="region of interest" description="Disordered" evidence="2">
    <location>
        <begin position="146"/>
        <end position="180"/>
    </location>
</feature>